<keyword evidence="2" id="KW-0813">Transport</keyword>
<reference evidence="9" key="1">
    <citation type="submission" date="2014-09" db="EMBL/GenBank/DDBJ databases">
        <title>Draft genome sequence of an oleaginous Mucoromycotina fungus Mucor ambiguus NBRC6742.</title>
        <authorList>
            <person name="Takeda I."/>
            <person name="Yamane N."/>
            <person name="Morita T."/>
            <person name="Tamano K."/>
            <person name="Machida M."/>
            <person name="Baker S."/>
            <person name="Koike H."/>
        </authorList>
    </citation>
    <scope>NUCLEOTIDE SEQUENCE</scope>
    <source>
        <strain evidence="9">NBRC 6742</strain>
    </source>
</reference>
<evidence type="ECO:0000256" key="6">
    <source>
        <dbReference type="ARBA" id="ARBA00023136"/>
    </source>
</evidence>
<dbReference type="PANTHER" id="PTHR43341:SF1">
    <property type="entry name" value="GENERAL AMINO-ACID PERMEASE GAP1"/>
    <property type="match status" value="1"/>
</dbReference>
<evidence type="ECO:0000256" key="4">
    <source>
        <dbReference type="ARBA" id="ARBA00022970"/>
    </source>
</evidence>
<keyword evidence="5 7" id="KW-1133">Transmembrane helix</keyword>
<accession>A0A0C9M6D4</accession>
<evidence type="ECO:0000256" key="7">
    <source>
        <dbReference type="SAM" id="Phobius"/>
    </source>
</evidence>
<evidence type="ECO:0000256" key="2">
    <source>
        <dbReference type="ARBA" id="ARBA00022448"/>
    </source>
</evidence>
<evidence type="ECO:0000256" key="3">
    <source>
        <dbReference type="ARBA" id="ARBA00022692"/>
    </source>
</evidence>
<sequence length="147" mass="15808">MSSSSSNYIDATIITEDELDHIIAVISAIVGMYVYIGAGGGPTKVSPTYYWEGGAFLNHLIGVFSAFIAIAFSFNRDGFVSIAAGKSANPQKTVPASVKHVLYHIILAYNTSILNISLVIPNHHPSNIPTSSSFPIWSVHYCQVFSA</sequence>
<evidence type="ECO:0000313" key="9">
    <source>
        <dbReference type="EMBL" id="GAN05356.1"/>
    </source>
</evidence>
<comment type="subcellular location">
    <subcellularLocation>
        <location evidence="1">Membrane</location>
        <topology evidence="1">Multi-pass membrane protein</topology>
    </subcellularLocation>
</comment>
<evidence type="ECO:0000259" key="8">
    <source>
        <dbReference type="Pfam" id="PF00324"/>
    </source>
</evidence>
<dbReference type="PANTHER" id="PTHR43341">
    <property type="entry name" value="AMINO ACID PERMEASE"/>
    <property type="match status" value="1"/>
</dbReference>
<evidence type="ECO:0000256" key="5">
    <source>
        <dbReference type="ARBA" id="ARBA00022989"/>
    </source>
</evidence>
<dbReference type="AlphaFoldDB" id="A0A0C9M6D4"/>
<keyword evidence="3 7" id="KW-0812">Transmembrane</keyword>
<name>A0A0C9M6D4_9FUNG</name>
<organism evidence="9">
    <name type="scientific">Mucor ambiguus</name>
    <dbReference type="NCBI Taxonomy" id="91626"/>
    <lineage>
        <taxon>Eukaryota</taxon>
        <taxon>Fungi</taxon>
        <taxon>Fungi incertae sedis</taxon>
        <taxon>Mucoromycota</taxon>
        <taxon>Mucoromycotina</taxon>
        <taxon>Mucoromycetes</taxon>
        <taxon>Mucorales</taxon>
        <taxon>Mucorineae</taxon>
        <taxon>Mucoraceae</taxon>
        <taxon>Mucor</taxon>
    </lineage>
</organism>
<feature type="transmembrane region" description="Helical" evidence="7">
    <location>
        <begin position="50"/>
        <end position="72"/>
    </location>
</feature>
<dbReference type="InterPro" id="IPR004841">
    <property type="entry name" value="AA-permease/SLC12A_dom"/>
</dbReference>
<keyword evidence="10" id="KW-1185">Reference proteome</keyword>
<keyword evidence="6 7" id="KW-0472">Membrane</keyword>
<gene>
    <name evidence="9" type="ORF">MAM1_0089d04826</name>
</gene>
<protein>
    <recommendedName>
        <fullName evidence="8">Amino acid permease/ SLC12A domain-containing protein</fullName>
    </recommendedName>
</protein>
<dbReference type="Pfam" id="PF00324">
    <property type="entry name" value="AA_permease"/>
    <property type="match status" value="1"/>
</dbReference>
<dbReference type="GO" id="GO:0015171">
    <property type="term" value="F:amino acid transmembrane transporter activity"/>
    <property type="evidence" value="ECO:0007669"/>
    <property type="project" value="TreeGrafter"/>
</dbReference>
<keyword evidence="4" id="KW-0029">Amino-acid transport</keyword>
<dbReference type="STRING" id="91626.A0A0C9M6D4"/>
<proteinExistence type="predicted"/>
<evidence type="ECO:0000313" key="10">
    <source>
        <dbReference type="Proteomes" id="UP000053815"/>
    </source>
</evidence>
<feature type="transmembrane region" description="Helical" evidence="7">
    <location>
        <begin position="21"/>
        <end position="38"/>
    </location>
</feature>
<dbReference type="Gene3D" id="1.20.1740.10">
    <property type="entry name" value="Amino acid/polyamine transporter I"/>
    <property type="match status" value="1"/>
</dbReference>
<dbReference type="EMBL" id="DF836378">
    <property type="protein sequence ID" value="GAN05356.1"/>
    <property type="molecule type" value="Genomic_DNA"/>
</dbReference>
<feature type="domain" description="Amino acid permease/ SLC12A" evidence="8">
    <location>
        <begin position="22"/>
        <end position="130"/>
    </location>
</feature>
<dbReference type="InterPro" id="IPR050524">
    <property type="entry name" value="APC_YAT"/>
</dbReference>
<dbReference type="GO" id="GO:0016020">
    <property type="term" value="C:membrane"/>
    <property type="evidence" value="ECO:0007669"/>
    <property type="project" value="UniProtKB-SubCell"/>
</dbReference>
<dbReference type="Proteomes" id="UP000053815">
    <property type="component" value="Unassembled WGS sequence"/>
</dbReference>
<evidence type="ECO:0000256" key="1">
    <source>
        <dbReference type="ARBA" id="ARBA00004141"/>
    </source>
</evidence>